<reference evidence="1" key="1">
    <citation type="submission" date="2021-02" db="EMBL/GenBank/DDBJ databases">
        <authorList>
            <person name="Nieuwenhuis M."/>
            <person name="Van De Peppel L.J.J."/>
        </authorList>
    </citation>
    <scope>NUCLEOTIDE SEQUENCE</scope>
    <source>
        <strain evidence="1">D49</strain>
    </source>
</reference>
<name>A0A9P7FTY9_9AGAR</name>
<comment type="caution">
    <text evidence="1">The sequence shown here is derived from an EMBL/GenBank/DDBJ whole genome shotgun (WGS) entry which is preliminary data.</text>
</comment>
<gene>
    <name evidence="1" type="ORF">H0H81_000749</name>
</gene>
<dbReference type="Proteomes" id="UP000717328">
    <property type="component" value="Unassembled WGS sequence"/>
</dbReference>
<proteinExistence type="predicted"/>
<evidence type="ECO:0000313" key="2">
    <source>
        <dbReference type="Proteomes" id="UP000717328"/>
    </source>
</evidence>
<sequence length="161" mass="17968">MVPFHDTAPITPLEGVRIVLEAFRNCGCPYIISYLEMLVEARDAVESINALRDKWPTQSTIVEAVKSLNVPLENGTAQLEDLLLYGMFELFKSPYHENIKSIQFASGKLATKCLALTFLNCVLVADEDGAIQWLPGLNLKAMEAAYEEVHHYPPVRPGKYA</sequence>
<reference evidence="1" key="2">
    <citation type="submission" date="2021-10" db="EMBL/GenBank/DDBJ databases">
        <title>Phylogenomics reveals ancestral predisposition of the termite-cultivated fungus Termitomyces towards a domesticated lifestyle.</title>
        <authorList>
            <person name="Auxier B."/>
            <person name="Grum-Grzhimaylo A."/>
            <person name="Cardenas M.E."/>
            <person name="Lodge J.D."/>
            <person name="Laessoe T."/>
            <person name="Pedersen O."/>
            <person name="Smith M.E."/>
            <person name="Kuyper T.W."/>
            <person name="Franco-Molano E.A."/>
            <person name="Baroni T.J."/>
            <person name="Aanen D.K."/>
        </authorList>
    </citation>
    <scope>NUCLEOTIDE SEQUENCE</scope>
    <source>
        <strain evidence="1">D49</strain>
    </source>
</reference>
<evidence type="ECO:0000313" key="1">
    <source>
        <dbReference type="EMBL" id="KAG5634797.1"/>
    </source>
</evidence>
<dbReference type="EMBL" id="JABCKI010006269">
    <property type="protein sequence ID" value="KAG5634797.1"/>
    <property type="molecule type" value="Genomic_DNA"/>
</dbReference>
<organism evidence="1 2">
    <name type="scientific">Sphagnurus paluster</name>
    <dbReference type="NCBI Taxonomy" id="117069"/>
    <lineage>
        <taxon>Eukaryota</taxon>
        <taxon>Fungi</taxon>
        <taxon>Dikarya</taxon>
        <taxon>Basidiomycota</taxon>
        <taxon>Agaricomycotina</taxon>
        <taxon>Agaricomycetes</taxon>
        <taxon>Agaricomycetidae</taxon>
        <taxon>Agaricales</taxon>
        <taxon>Tricholomatineae</taxon>
        <taxon>Lyophyllaceae</taxon>
        <taxon>Sphagnurus</taxon>
    </lineage>
</organism>
<protein>
    <submittedName>
        <fullName evidence="1">Uncharacterized protein</fullName>
    </submittedName>
</protein>
<dbReference type="AlphaFoldDB" id="A0A9P7FTY9"/>
<accession>A0A9P7FTY9</accession>
<keyword evidence="2" id="KW-1185">Reference proteome</keyword>